<dbReference type="InterPro" id="IPR036056">
    <property type="entry name" value="Fibrinogen-like_C"/>
</dbReference>
<feature type="signal peptide" evidence="2">
    <location>
        <begin position="1"/>
        <end position="18"/>
    </location>
</feature>
<reference evidence="3" key="2">
    <citation type="submission" date="2022-08" db="UniProtKB">
        <authorList>
            <consortium name="EnsemblMetazoa"/>
        </authorList>
    </citation>
    <scope>IDENTIFICATION</scope>
    <source>
        <strain evidence="3">STECLA/ALBI9_A</strain>
    </source>
</reference>
<dbReference type="GO" id="GO:0005615">
    <property type="term" value="C:extracellular space"/>
    <property type="evidence" value="ECO:0007669"/>
    <property type="project" value="TreeGrafter"/>
</dbReference>
<dbReference type="InterPro" id="IPR014716">
    <property type="entry name" value="Fibrinogen_a/b/g_C_1"/>
</dbReference>
<name>A0A182F309_ANOAL</name>
<dbReference type="PANTHER" id="PTHR19143:SF327">
    <property type="entry name" value="FI21813P1-RELATED"/>
    <property type="match status" value="1"/>
</dbReference>
<dbReference type="SMART" id="SM00186">
    <property type="entry name" value="FBG"/>
    <property type="match status" value="1"/>
</dbReference>
<dbReference type="SUPFAM" id="SSF56496">
    <property type="entry name" value="Fibrinogen C-terminal domain-like"/>
    <property type="match status" value="1"/>
</dbReference>
<dbReference type="VEuPathDB" id="VectorBase:AALB20_031891"/>
<sequence length="568" mass="64798">MKLGVCILVFCGAMRVSADIPSASKTESVDVATDEIAGSVLEVLLDKLQIMQHKFLELQYELHEQREAVVQYQAAQERTSADLLWAMQRLDKRLNLLEHDIGRNLSVVQDRSFQILTQQTACTNRDKLREKLFDYTPRQDCRKPATKPAPLAPYSSCKDVRSNVSGTYLIRVNSETEPFAVYCEQQQFDGGWLVIQHRFDGSLNFNRNWTEYKNGFGDIKKEFWIGLERLHQLTTASTGQWELAVELKDFAGKYKYARYSEFKIGGESEKYRLKTLGKYSGTAGDSMATHKWMKFSTTDQDNDESTQHCAEKWESAWWHNGCYHANLNGRYLNSNDGKSMNWYHFQNDHQGLSYSRMMIRPYQPATMAMHQSQPSQTYHHQQQQQQQQQQQYYNNTSATWNYWNQQPKSYPSQGQQQSYTNSSATGAGFAGRSAAGTYLCSAPNHLSSVNRKRRYASVLATTESVSFPLSNITNHQNGCGPGDQHNHKRSRLMNNSENSLQQSAAASTNTTFSPSNLNRIASNVTRSAKRIDSIFHNVELMAESYWLSRQRQFGPKPSTVEALEVGAV</sequence>
<dbReference type="Proteomes" id="UP000069272">
    <property type="component" value="Chromosome 2L"/>
</dbReference>
<dbReference type="STRING" id="7167.A0A182F309"/>
<feature type="chain" id="PRO_5044244441" evidence="2">
    <location>
        <begin position="19"/>
        <end position="568"/>
    </location>
</feature>
<evidence type="ECO:0000256" key="2">
    <source>
        <dbReference type="SAM" id="SignalP"/>
    </source>
</evidence>
<dbReference type="CDD" id="cd00087">
    <property type="entry name" value="FReD"/>
    <property type="match status" value="1"/>
</dbReference>
<dbReference type="EnsemblMetazoa" id="AALB000844-RA">
    <property type="protein sequence ID" value="AALB000844-PA"/>
    <property type="gene ID" value="AALB000844"/>
</dbReference>
<dbReference type="PANTHER" id="PTHR19143">
    <property type="entry name" value="FIBRINOGEN/TENASCIN/ANGIOPOEITIN"/>
    <property type="match status" value="1"/>
</dbReference>
<feature type="compositionally biased region" description="Low complexity" evidence="1">
    <location>
        <begin position="370"/>
        <end position="391"/>
    </location>
</feature>
<proteinExistence type="predicted"/>
<feature type="region of interest" description="Disordered" evidence="1">
    <location>
        <begin position="404"/>
        <end position="424"/>
    </location>
</feature>
<dbReference type="InterPro" id="IPR002181">
    <property type="entry name" value="Fibrinogen_a/b/g_C_dom"/>
</dbReference>
<reference evidence="3 4" key="1">
    <citation type="journal article" date="2017" name="G3 (Bethesda)">
        <title>The Physical Genome Mapping of Anopheles albimanus Corrected Scaffold Misassemblies and Identified Interarm Rearrangements in Genus Anopheles.</title>
        <authorList>
            <person name="Artemov G.N."/>
            <person name="Peery A.N."/>
            <person name="Jiang X."/>
            <person name="Tu Z."/>
            <person name="Stegniy V.N."/>
            <person name="Sharakhova M.V."/>
            <person name="Sharakhov I.V."/>
        </authorList>
    </citation>
    <scope>NUCLEOTIDE SEQUENCE [LARGE SCALE GENOMIC DNA]</scope>
    <source>
        <strain evidence="3 4">ALBI9_A</strain>
    </source>
</reference>
<accession>A0A182F309</accession>
<dbReference type="PROSITE" id="PS51406">
    <property type="entry name" value="FIBRINOGEN_C_2"/>
    <property type="match status" value="1"/>
</dbReference>
<evidence type="ECO:0000313" key="4">
    <source>
        <dbReference type="Proteomes" id="UP000069272"/>
    </source>
</evidence>
<feature type="region of interest" description="Disordered" evidence="1">
    <location>
        <begin position="366"/>
        <end position="391"/>
    </location>
</feature>
<evidence type="ECO:0000313" key="3">
    <source>
        <dbReference type="EnsemblMetazoa" id="AALB000844-PA"/>
    </source>
</evidence>
<dbReference type="Gene3D" id="3.90.215.10">
    <property type="entry name" value="Gamma Fibrinogen, chain A, domain 1"/>
    <property type="match status" value="1"/>
</dbReference>
<keyword evidence="2" id="KW-0732">Signal</keyword>
<keyword evidence="4" id="KW-1185">Reference proteome</keyword>
<evidence type="ECO:0000256" key="1">
    <source>
        <dbReference type="SAM" id="MobiDB-lite"/>
    </source>
</evidence>
<dbReference type="AlphaFoldDB" id="A0A182F309"/>
<protein>
    <submittedName>
        <fullName evidence="3">Fibrinogen C-terminal domain-containing protein</fullName>
    </submittedName>
</protein>
<dbReference type="InterPro" id="IPR050373">
    <property type="entry name" value="Fibrinogen_C-term_domain"/>
</dbReference>
<dbReference type="VEuPathDB" id="VectorBase:AALB000844"/>
<organism evidence="3 4">
    <name type="scientific">Anopheles albimanus</name>
    <name type="common">New world malaria mosquito</name>
    <dbReference type="NCBI Taxonomy" id="7167"/>
    <lineage>
        <taxon>Eukaryota</taxon>
        <taxon>Metazoa</taxon>
        <taxon>Ecdysozoa</taxon>
        <taxon>Arthropoda</taxon>
        <taxon>Hexapoda</taxon>
        <taxon>Insecta</taxon>
        <taxon>Pterygota</taxon>
        <taxon>Neoptera</taxon>
        <taxon>Endopterygota</taxon>
        <taxon>Diptera</taxon>
        <taxon>Nematocera</taxon>
        <taxon>Culicoidea</taxon>
        <taxon>Culicidae</taxon>
        <taxon>Anophelinae</taxon>
        <taxon>Anopheles</taxon>
    </lineage>
</organism>
<dbReference type="Pfam" id="PF00147">
    <property type="entry name" value="Fibrinogen_C"/>
    <property type="match status" value="1"/>
</dbReference>